<dbReference type="InterPro" id="IPR039248">
    <property type="entry name" value="Ptase_RsbX"/>
</dbReference>
<keyword evidence="3" id="KW-1185">Reference proteome</keyword>
<accession>A0A4R3UNI7</accession>
<proteinExistence type="predicted"/>
<dbReference type="SUPFAM" id="SSF55874">
    <property type="entry name" value="ATPase domain of HSP90 chaperone/DNA topoisomerase II/histidine kinase"/>
    <property type="match status" value="1"/>
</dbReference>
<dbReference type="Pfam" id="PF07228">
    <property type="entry name" value="SpoIIE"/>
    <property type="match status" value="1"/>
</dbReference>
<dbReference type="Proteomes" id="UP000295110">
    <property type="component" value="Unassembled WGS sequence"/>
</dbReference>
<comment type="caution">
    <text evidence="2">The sequence shown here is derived from an EMBL/GenBank/DDBJ whole genome shotgun (WGS) entry which is preliminary data.</text>
</comment>
<evidence type="ECO:0000313" key="2">
    <source>
        <dbReference type="EMBL" id="TCU92502.1"/>
    </source>
</evidence>
<dbReference type="RefSeq" id="WP_132573860.1">
    <property type="nucleotide sequence ID" value="NZ_CBCSGL010000019.1"/>
</dbReference>
<dbReference type="Pfam" id="PF02518">
    <property type="entry name" value="HATPase_c"/>
    <property type="match status" value="1"/>
</dbReference>
<dbReference type="Gene3D" id="3.30.565.10">
    <property type="entry name" value="Histidine kinase-like ATPase, C-terminal domain"/>
    <property type="match status" value="1"/>
</dbReference>
<dbReference type="SMART" id="SM00331">
    <property type="entry name" value="PP2C_SIG"/>
    <property type="match status" value="1"/>
</dbReference>
<dbReference type="InterPro" id="IPR003594">
    <property type="entry name" value="HATPase_dom"/>
</dbReference>
<evidence type="ECO:0000259" key="1">
    <source>
        <dbReference type="SMART" id="SM00331"/>
    </source>
</evidence>
<dbReference type="PANTHER" id="PTHR35801">
    <property type="entry name" value="PHOSPHOSERINE PHOSPHATASE RSBX"/>
    <property type="match status" value="1"/>
</dbReference>
<sequence length="378" mass="39324">MSPEHRLVEALSPPGGPIYGAKDALTGEQQVVFRLRSELDLQLALSHLPRTVLLAGVAEAQRTLLCTIAAELGSNMLKFAHGGDLRVCRCQKSGQDMIEILSEDTGPGIADVPAAVCEHFSTAGTLGLGLPGVIRMADQVHIETGPGCGTSVRALTCLGEGPPQKRAHLTYLLRPGAKPTALQMSCGRETRPCLGQPISGDAIVFRQITSGQLLVAMIDASGHGPRANDLVMRLVALVEGHPRPDIVPLLEALHQACRNTAGAAAGVARIDPVAHLLRYAGVGNVRAHLLGPGSGERAWAGVSRNGVLGDRFPTPFVQQVRLSPGQVLLLCSDGVSESLGGFRGGLPGTSDAPALAHQVVSQCGQALDDAACAVVRLA</sequence>
<reference evidence="2 3" key="1">
    <citation type="submission" date="2019-03" db="EMBL/GenBank/DDBJ databases">
        <title>Genomic Encyclopedia of Type Strains, Phase IV (KMG-IV): sequencing the most valuable type-strain genomes for metagenomic binning, comparative biology and taxonomic classification.</title>
        <authorList>
            <person name="Goeker M."/>
        </authorList>
    </citation>
    <scope>NUCLEOTIDE SEQUENCE [LARGE SCALE GENOMIC DNA]</scope>
    <source>
        <strain evidence="2 3">DSM 654</strain>
    </source>
</reference>
<dbReference type="InterPro" id="IPR036890">
    <property type="entry name" value="HATPase_C_sf"/>
</dbReference>
<dbReference type="InterPro" id="IPR001932">
    <property type="entry name" value="PPM-type_phosphatase-like_dom"/>
</dbReference>
<protein>
    <submittedName>
        <fullName evidence="2">Anti-sigma regulatory factor (Ser/Thr protein kinase)</fullName>
    </submittedName>
</protein>
<dbReference type="AlphaFoldDB" id="A0A4R3UNI7"/>
<dbReference type="EMBL" id="SMBU01000022">
    <property type="protein sequence ID" value="TCU92502.1"/>
    <property type="molecule type" value="Genomic_DNA"/>
</dbReference>
<dbReference type="OrthoDB" id="479131at2"/>
<organism evidence="2 3">
    <name type="scientific">Roseateles saccharophilus</name>
    <name type="common">Pseudomonas saccharophila</name>
    <dbReference type="NCBI Taxonomy" id="304"/>
    <lineage>
        <taxon>Bacteria</taxon>
        <taxon>Pseudomonadati</taxon>
        <taxon>Pseudomonadota</taxon>
        <taxon>Betaproteobacteria</taxon>
        <taxon>Burkholderiales</taxon>
        <taxon>Sphaerotilaceae</taxon>
        <taxon>Roseateles</taxon>
    </lineage>
</organism>
<feature type="domain" description="PPM-type phosphatase" evidence="1">
    <location>
        <begin position="190"/>
        <end position="377"/>
    </location>
</feature>
<dbReference type="SUPFAM" id="SSF81606">
    <property type="entry name" value="PP2C-like"/>
    <property type="match status" value="1"/>
</dbReference>
<dbReference type="InterPro" id="IPR036457">
    <property type="entry name" value="PPM-type-like_dom_sf"/>
</dbReference>
<gene>
    <name evidence="2" type="ORF">EV671_102215</name>
</gene>
<dbReference type="PANTHER" id="PTHR35801:SF1">
    <property type="entry name" value="PHOSPHOSERINE PHOSPHATASE RSBX"/>
    <property type="match status" value="1"/>
</dbReference>
<name>A0A4R3UNI7_ROSSA</name>
<evidence type="ECO:0000313" key="3">
    <source>
        <dbReference type="Proteomes" id="UP000295110"/>
    </source>
</evidence>
<dbReference type="Gene3D" id="3.60.40.10">
    <property type="entry name" value="PPM-type phosphatase domain"/>
    <property type="match status" value="1"/>
</dbReference>